<feature type="domain" description="SPOR" evidence="3">
    <location>
        <begin position="376"/>
        <end position="459"/>
    </location>
</feature>
<dbReference type="Proteomes" id="UP000468943">
    <property type="component" value="Unassembled WGS sequence"/>
</dbReference>
<dbReference type="Pfam" id="PF05036">
    <property type="entry name" value="SPOR"/>
    <property type="match status" value="1"/>
</dbReference>
<sequence length="475" mass="48812">MPKIANHNRAIMLAVTTALASTALAGCTTTAAAPADMSASKAQTALAKGNTNQAISHAEATVMADPRNAGYRAMLGAVYMEAGRFTSAATSFKDAMDLGDNNGRIALSLALAQIAAGQQQPALSTLSKYGDSIDASDLGLAMSLAGRPEQGVHILGNALRGGQATAKVRQNLAYSYALMGNWRAARLMAAEDVPANLLGDRMSEWAQTAAPENYQARVANLLDVPLVGDAGQPAMLALANHATPSQLAAESLPSAPVPATQTATAGNFAAAAPQYELPALSSRPEKAGGELPARQAYTAPFADATVSVAANIVPATADPKSFEDAFVGSATGAASKPRVASNSVTYVSSPTVQKLQNAPAAGLGAVSPVAQASTNSPQAGDHLVQLGSFSSEAGAERAWGIYLKRYPQLKNYQMVITEARVRGKTYFRVSAGGFQRAAASSMCSSVKANSQGCFAWAANKPLPGAVDRGVRMASR</sequence>
<keyword evidence="2" id="KW-0732">Signal</keyword>
<feature type="signal peptide" evidence="2">
    <location>
        <begin position="1"/>
        <end position="25"/>
    </location>
</feature>
<keyword evidence="5" id="KW-1185">Reference proteome</keyword>
<dbReference type="PROSITE" id="PS51724">
    <property type="entry name" value="SPOR"/>
    <property type="match status" value="1"/>
</dbReference>
<dbReference type="PROSITE" id="PS50005">
    <property type="entry name" value="TPR"/>
    <property type="match status" value="1"/>
</dbReference>
<evidence type="ECO:0000313" key="4">
    <source>
        <dbReference type="EMBL" id="MXO56307.1"/>
    </source>
</evidence>
<dbReference type="PROSITE" id="PS51257">
    <property type="entry name" value="PROKAR_LIPOPROTEIN"/>
    <property type="match status" value="1"/>
</dbReference>
<accession>A0A6I4SN97</accession>
<dbReference type="InterPro" id="IPR007730">
    <property type="entry name" value="SPOR-like_dom"/>
</dbReference>
<feature type="repeat" description="TPR" evidence="1">
    <location>
        <begin position="69"/>
        <end position="102"/>
    </location>
</feature>
<dbReference type="InterPro" id="IPR019734">
    <property type="entry name" value="TPR_rpt"/>
</dbReference>
<dbReference type="EMBL" id="WTYS01000001">
    <property type="protein sequence ID" value="MXO56307.1"/>
    <property type="molecule type" value="Genomic_DNA"/>
</dbReference>
<keyword evidence="1" id="KW-0802">TPR repeat</keyword>
<evidence type="ECO:0000256" key="1">
    <source>
        <dbReference type="PROSITE-ProRule" id="PRU00339"/>
    </source>
</evidence>
<dbReference type="OrthoDB" id="7388953at2"/>
<evidence type="ECO:0000256" key="2">
    <source>
        <dbReference type="SAM" id="SignalP"/>
    </source>
</evidence>
<dbReference type="InterPro" id="IPR011990">
    <property type="entry name" value="TPR-like_helical_dom_sf"/>
</dbReference>
<proteinExistence type="predicted"/>
<protein>
    <submittedName>
        <fullName evidence="4">SPOR domain-containing protein</fullName>
    </submittedName>
</protein>
<dbReference type="GO" id="GO:0042834">
    <property type="term" value="F:peptidoglycan binding"/>
    <property type="evidence" value="ECO:0007669"/>
    <property type="project" value="InterPro"/>
</dbReference>
<evidence type="ECO:0000313" key="5">
    <source>
        <dbReference type="Proteomes" id="UP000468943"/>
    </source>
</evidence>
<evidence type="ECO:0000259" key="3">
    <source>
        <dbReference type="PROSITE" id="PS51724"/>
    </source>
</evidence>
<dbReference type="InterPro" id="IPR036680">
    <property type="entry name" value="SPOR-like_sf"/>
</dbReference>
<dbReference type="Gene3D" id="3.30.70.1070">
    <property type="entry name" value="Sporulation related repeat"/>
    <property type="match status" value="1"/>
</dbReference>
<feature type="chain" id="PRO_5026193716" evidence="2">
    <location>
        <begin position="26"/>
        <end position="475"/>
    </location>
</feature>
<dbReference type="Gene3D" id="1.25.40.10">
    <property type="entry name" value="Tetratricopeptide repeat domain"/>
    <property type="match status" value="1"/>
</dbReference>
<dbReference type="AlphaFoldDB" id="A0A6I4SN97"/>
<comment type="caution">
    <text evidence="4">The sequence shown here is derived from an EMBL/GenBank/DDBJ whole genome shotgun (WGS) entry which is preliminary data.</text>
</comment>
<reference evidence="4 5" key="1">
    <citation type="submission" date="2019-12" db="EMBL/GenBank/DDBJ databases">
        <title>Genomic-based taxomic classification of the family Erythrobacteraceae.</title>
        <authorList>
            <person name="Xu L."/>
        </authorList>
    </citation>
    <scope>NUCLEOTIDE SEQUENCE [LARGE SCALE GENOMIC DNA]</scope>
    <source>
        <strain evidence="4 5">JCM 17802</strain>
    </source>
</reference>
<dbReference type="SUPFAM" id="SSF48452">
    <property type="entry name" value="TPR-like"/>
    <property type="match status" value="1"/>
</dbReference>
<name>A0A6I4SN97_9SPHN</name>
<gene>
    <name evidence="4" type="ORF">GRI36_05370</name>
</gene>
<organism evidence="4 5">
    <name type="scientific">Pontixanthobacter gangjinensis</name>
    <dbReference type="NCBI Taxonomy" id="1028742"/>
    <lineage>
        <taxon>Bacteria</taxon>
        <taxon>Pseudomonadati</taxon>
        <taxon>Pseudomonadota</taxon>
        <taxon>Alphaproteobacteria</taxon>
        <taxon>Sphingomonadales</taxon>
        <taxon>Erythrobacteraceae</taxon>
        <taxon>Pontixanthobacter</taxon>
    </lineage>
</organism>
<dbReference type="SUPFAM" id="SSF110997">
    <property type="entry name" value="Sporulation related repeat"/>
    <property type="match status" value="1"/>
</dbReference>
<dbReference type="RefSeq" id="WP_160597519.1">
    <property type="nucleotide sequence ID" value="NZ_WTYS01000001.1"/>
</dbReference>